<gene>
    <name evidence="1" type="ORF">LCGC14_1306940</name>
</gene>
<proteinExistence type="predicted"/>
<sequence>MSHTPGPWKIAENNLGCKDIIPDRGKTPELAYGEDPEPIFCLDSTPDDSKRQYIGYTSGLADEAQDGANACLIKKSPEMLKKLEEIEFCCHPTGLTILPNSILANSLRRLIKEAKGEK</sequence>
<name>A0A0F9NQZ2_9ZZZZ</name>
<protein>
    <submittedName>
        <fullName evidence="1">Uncharacterized protein</fullName>
    </submittedName>
</protein>
<reference evidence="1" key="1">
    <citation type="journal article" date="2015" name="Nature">
        <title>Complex archaea that bridge the gap between prokaryotes and eukaryotes.</title>
        <authorList>
            <person name="Spang A."/>
            <person name="Saw J.H."/>
            <person name="Jorgensen S.L."/>
            <person name="Zaremba-Niedzwiedzka K."/>
            <person name="Martijn J."/>
            <person name="Lind A.E."/>
            <person name="van Eijk R."/>
            <person name="Schleper C."/>
            <person name="Guy L."/>
            <person name="Ettema T.J."/>
        </authorList>
    </citation>
    <scope>NUCLEOTIDE SEQUENCE</scope>
</reference>
<accession>A0A0F9NQZ2</accession>
<organism evidence="1">
    <name type="scientific">marine sediment metagenome</name>
    <dbReference type="NCBI Taxonomy" id="412755"/>
    <lineage>
        <taxon>unclassified sequences</taxon>
        <taxon>metagenomes</taxon>
        <taxon>ecological metagenomes</taxon>
    </lineage>
</organism>
<comment type="caution">
    <text evidence="1">The sequence shown here is derived from an EMBL/GenBank/DDBJ whole genome shotgun (WGS) entry which is preliminary data.</text>
</comment>
<dbReference type="EMBL" id="LAZR01007677">
    <property type="protein sequence ID" value="KKM83682.1"/>
    <property type="molecule type" value="Genomic_DNA"/>
</dbReference>
<dbReference type="AlphaFoldDB" id="A0A0F9NQZ2"/>
<evidence type="ECO:0000313" key="1">
    <source>
        <dbReference type="EMBL" id="KKM83682.1"/>
    </source>
</evidence>